<dbReference type="PANTHER" id="PTHR41368">
    <property type="entry name" value="PROTEIN YGHO"/>
    <property type="match status" value="1"/>
</dbReference>
<dbReference type="RefSeq" id="WP_129255459.1">
    <property type="nucleotide sequence ID" value="NZ_SAXA01000017.1"/>
</dbReference>
<reference evidence="1 2" key="1">
    <citation type="submission" date="2019-01" db="EMBL/GenBank/DDBJ databases">
        <title>Ancylomarina salipaludis sp. nov., isolated from a salt marsh.</title>
        <authorList>
            <person name="Yoon J.-H."/>
        </authorList>
    </citation>
    <scope>NUCLEOTIDE SEQUENCE [LARGE SCALE GENOMIC DNA]</scope>
    <source>
        <strain evidence="1 2">SHSM-M15</strain>
    </source>
</reference>
<evidence type="ECO:0008006" key="3">
    <source>
        <dbReference type="Google" id="ProtNLM"/>
    </source>
</evidence>
<dbReference type="Proteomes" id="UP000289703">
    <property type="component" value="Unassembled WGS sequence"/>
</dbReference>
<proteinExistence type="predicted"/>
<accession>A0A4Q1JJF8</accession>
<dbReference type="AlphaFoldDB" id="A0A4Q1JJF8"/>
<organism evidence="1 2">
    <name type="scientific">Ancylomarina salipaludis</name>
    <dbReference type="NCBI Taxonomy" id="2501299"/>
    <lineage>
        <taxon>Bacteria</taxon>
        <taxon>Pseudomonadati</taxon>
        <taxon>Bacteroidota</taxon>
        <taxon>Bacteroidia</taxon>
        <taxon>Marinilabiliales</taxon>
        <taxon>Marinifilaceae</taxon>
        <taxon>Ancylomarina</taxon>
    </lineage>
</organism>
<dbReference type="EMBL" id="SAXA01000017">
    <property type="protein sequence ID" value="RXQ88791.1"/>
    <property type="molecule type" value="Genomic_DNA"/>
</dbReference>
<dbReference type="OrthoDB" id="9806005at2"/>
<evidence type="ECO:0000313" key="1">
    <source>
        <dbReference type="EMBL" id="RXQ88791.1"/>
    </source>
</evidence>
<evidence type="ECO:0000313" key="2">
    <source>
        <dbReference type="Proteomes" id="UP000289703"/>
    </source>
</evidence>
<name>A0A4Q1JJF8_9BACT</name>
<dbReference type="PANTHER" id="PTHR41368:SF1">
    <property type="entry name" value="PROTEIN YGHO"/>
    <property type="match status" value="1"/>
</dbReference>
<dbReference type="InterPro" id="IPR016181">
    <property type="entry name" value="Acyl_CoA_acyltransferase"/>
</dbReference>
<gene>
    <name evidence="1" type="ORF">EO244_14760</name>
</gene>
<sequence length="393" mass="46332">MDSKFQIEEVVDAPSKQEFLELPVRLYKNEPNWIRPLDSEVEAVFDPGKNKMFQRGTCCRWILKNADGLTVGRVAAFIDYKTRDLGEFPIGGMGFFECIDDRDAAFKLFDCCTNWLKDQEIEAMDGPINFGDRHQWWGLLVDGFHKPLYGMPYSLPYYRNLFESYGFKTYFEQYTYKTKFSVESLSEIIAWKAQRIERNPDFSIVHFNEKDWTKYIRDFVYIYNEAWVSTIPGVEAMTEEQALENFNSLRSVLHKKLLWFAYYKDEPIGFFIMSPDMNEVIEGGNGRFGWLAKLKFLHYKYIKKNKNAVGLIFGVVPAFQSKGVDAAMIYQFSKEGFNPNFPFETLEMNWIGDFNPRMMHMMEHIGAKIYKTHITFRKLFDEKKKFERSPIIK</sequence>
<comment type="caution">
    <text evidence="1">The sequence shown here is derived from an EMBL/GenBank/DDBJ whole genome shotgun (WGS) entry which is preliminary data.</text>
</comment>
<dbReference type="Gene3D" id="3.40.630.30">
    <property type="match status" value="1"/>
</dbReference>
<dbReference type="SUPFAM" id="SSF55729">
    <property type="entry name" value="Acyl-CoA N-acyltransferases (Nat)"/>
    <property type="match status" value="1"/>
</dbReference>
<keyword evidence="2" id="KW-1185">Reference proteome</keyword>
<protein>
    <recommendedName>
        <fullName evidence="3">GNAT family N-acetyltransferase</fullName>
    </recommendedName>
</protein>
<dbReference type="InterPro" id="IPR039968">
    <property type="entry name" value="BcerS-like"/>
</dbReference>